<name>A0ABY8N859_9FLAO</name>
<dbReference type="Proteomes" id="UP001232117">
    <property type="component" value="Chromosome"/>
</dbReference>
<dbReference type="PROSITE" id="PS51257">
    <property type="entry name" value="PROKAR_LIPOPROTEIN"/>
    <property type="match status" value="1"/>
</dbReference>
<evidence type="ECO:0000313" key="2">
    <source>
        <dbReference type="Proteomes" id="UP001232117"/>
    </source>
</evidence>
<proteinExistence type="predicted"/>
<keyword evidence="2" id="KW-1185">Reference proteome</keyword>
<dbReference type="EMBL" id="CP092332">
    <property type="protein sequence ID" value="WGK95026.1"/>
    <property type="molecule type" value="Genomic_DNA"/>
</dbReference>
<sequence>MKKLRLLGSLLILFLTSCDPYRGAFIANSSEEKIIVNIKYNKQNEEIKSYKQIHNGFENFVNFIQEYNGSKGNLIAIDSTNFIATFELNQRDTLEIWGGIRQSNDFEEIEEVNIYPNKIKKTIKGEDIHNIFFERNQGFYIYTIK</sequence>
<organism evidence="1 2">
    <name type="scientific">Flavobacterium keumense</name>
    <dbReference type="NCBI Taxonomy" id="1306518"/>
    <lineage>
        <taxon>Bacteria</taxon>
        <taxon>Pseudomonadati</taxon>
        <taxon>Bacteroidota</taxon>
        <taxon>Flavobacteriia</taxon>
        <taxon>Flavobacteriales</taxon>
        <taxon>Flavobacteriaceae</taxon>
        <taxon>Flavobacterium</taxon>
    </lineage>
</organism>
<dbReference type="RefSeq" id="WP_264534360.1">
    <property type="nucleotide sequence ID" value="NZ_CP092332.1"/>
</dbReference>
<protein>
    <recommendedName>
        <fullName evidence="3">Lipoprotein</fullName>
    </recommendedName>
</protein>
<gene>
    <name evidence="1" type="ORF">MG292_02020</name>
</gene>
<accession>A0ABY8N859</accession>
<evidence type="ECO:0008006" key="3">
    <source>
        <dbReference type="Google" id="ProtNLM"/>
    </source>
</evidence>
<evidence type="ECO:0000313" key="1">
    <source>
        <dbReference type="EMBL" id="WGK95026.1"/>
    </source>
</evidence>
<reference evidence="1 2" key="1">
    <citation type="submission" date="2023-06" db="EMBL/GenBank/DDBJ databases">
        <title>Complete Genome Sequence of Flavobacterium keumense K3R-10.</title>
        <authorList>
            <person name="Jeong H."/>
            <person name="Jhang S.Y."/>
            <person name="Kim J.N."/>
        </authorList>
    </citation>
    <scope>NUCLEOTIDE SEQUENCE [LARGE SCALE GENOMIC DNA]</scope>
    <source>
        <strain evidence="1 2">K3R-10</strain>
    </source>
</reference>